<comment type="caution">
    <text evidence="3">The sequence shown here is derived from an EMBL/GenBank/DDBJ whole genome shotgun (WGS) entry which is preliminary data.</text>
</comment>
<reference evidence="1" key="2">
    <citation type="submission" date="2018-07" db="EMBL/GenBank/DDBJ databases">
        <authorList>
            <person name="Ashton P.M."/>
            <person name="Dallman T."/>
            <person name="Nair S."/>
            <person name="De Pinna E."/>
            <person name="Peters T."/>
            <person name="Grant K."/>
        </authorList>
    </citation>
    <scope>NUCLEOTIDE SEQUENCE</scope>
    <source>
        <strain evidence="1">367228</strain>
    </source>
</reference>
<dbReference type="EMBL" id="DAAQTM010000004">
    <property type="protein sequence ID" value="HAE0801875.1"/>
    <property type="molecule type" value="Genomic_DNA"/>
</dbReference>
<dbReference type="EMBL" id="AAMJIL010000001">
    <property type="protein sequence ID" value="EDH9498746.1"/>
    <property type="molecule type" value="Genomic_DNA"/>
</dbReference>
<proteinExistence type="predicted"/>
<protein>
    <submittedName>
        <fullName evidence="3">Uncharacterized protein</fullName>
    </submittedName>
</protein>
<dbReference type="AlphaFoldDB" id="A0A5I0L4T0"/>
<evidence type="ECO:0000313" key="2">
    <source>
        <dbReference type="EMBL" id="HAE0569520.1"/>
    </source>
</evidence>
<evidence type="ECO:0000313" key="3">
    <source>
        <dbReference type="EMBL" id="HAE0801875.1"/>
    </source>
</evidence>
<accession>A0A5I0L4T0</accession>
<sequence length="88" mass="10100">MPEFDLHLCTSLASKVMESKCNPRFSALQAPWMKVRIMLCPYYRLLCVSILSPPRPTTSCPTDRSADIAGRLRHAQDEINRFMRDSQV</sequence>
<reference evidence="3" key="1">
    <citation type="journal article" date="2018" name="Genome Biol.">
        <title>SKESA: strategic k-mer extension for scrupulous assemblies.</title>
        <authorList>
            <person name="Souvorov A."/>
            <person name="Agarwala R."/>
            <person name="Lipman D.J."/>
        </authorList>
    </citation>
    <scope>NUCLEOTIDE SEQUENCE</scope>
    <source>
        <strain evidence="3">Salmonella enterica</strain>
    </source>
</reference>
<gene>
    <name evidence="1" type="ORF">CC476_01490</name>
    <name evidence="2" type="ORF">G2825_12140</name>
    <name evidence="3" type="ORF">G2903_06030</name>
</gene>
<dbReference type="EMBL" id="DAAQRO010000008">
    <property type="protein sequence ID" value="HAE0569520.1"/>
    <property type="molecule type" value="Genomic_DNA"/>
</dbReference>
<evidence type="ECO:0000313" key="1">
    <source>
        <dbReference type="EMBL" id="EDH9498746.1"/>
    </source>
</evidence>
<reference evidence="3" key="3">
    <citation type="submission" date="2019-04" db="EMBL/GenBank/DDBJ databases">
        <authorList>
            <consortium name="NCBI Pathogen Detection Project"/>
        </authorList>
    </citation>
    <scope>NUCLEOTIDE SEQUENCE</scope>
    <source>
        <strain evidence="3">Salmonella enterica</strain>
    </source>
</reference>
<organism evidence="3">
    <name type="scientific">Salmonella enterica subsp. enterica serovar Agama</name>
    <dbReference type="NCBI Taxonomy" id="399581"/>
    <lineage>
        <taxon>Bacteria</taxon>
        <taxon>Pseudomonadati</taxon>
        <taxon>Pseudomonadota</taxon>
        <taxon>Gammaproteobacteria</taxon>
        <taxon>Enterobacterales</taxon>
        <taxon>Enterobacteriaceae</taxon>
        <taxon>Salmonella</taxon>
    </lineage>
</organism>
<name>A0A5I0L4T0_SALET</name>